<evidence type="ECO:0000256" key="1">
    <source>
        <dbReference type="SAM" id="MobiDB-lite"/>
    </source>
</evidence>
<proteinExistence type="predicted"/>
<dbReference type="EMBL" id="GGEC01083213">
    <property type="protein sequence ID" value="MBX63697.1"/>
    <property type="molecule type" value="Transcribed_RNA"/>
</dbReference>
<organism evidence="2">
    <name type="scientific">Rhizophora mucronata</name>
    <name type="common">Asiatic mangrove</name>
    <dbReference type="NCBI Taxonomy" id="61149"/>
    <lineage>
        <taxon>Eukaryota</taxon>
        <taxon>Viridiplantae</taxon>
        <taxon>Streptophyta</taxon>
        <taxon>Embryophyta</taxon>
        <taxon>Tracheophyta</taxon>
        <taxon>Spermatophyta</taxon>
        <taxon>Magnoliopsida</taxon>
        <taxon>eudicotyledons</taxon>
        <taxon>Gunneridae</taxon>
        <taxon>Pentapetalae</taxon>
        <taxon>rosids</taxon>
        <taxon>fabids</taxon>
        <taxon>Malpighiales</taxon>
        <taxon>Rhizophoraceae</taxon>
        <taxon>Rhizophora</taxon>
    </lineage>
</organism>
<feature type="compositionally biased region" description="Polar residues" evidence="1">
    <location>
        <begin position="21"/>
        <end position="31"/>
    </location>
</feature>
<reference evidence="2" key="1">
    <citation type="submission" date="2018-02" db="EMBL/GenBank/DDBJ databases">
        <title>Rhizophora mucronata_Transcriptome.</title>
        <authorList>
            <person name="Meera S.P."/>
            <person name="Sreeshan A."/>
            <person name="Augustine A."/>
        </authorList>
    </citation>
    <scope>NUCLEOTIDE SEQUENCE</scope>
    <source>
        <tissue evidence="2">Leaf</tissue>
    </source>
</reference>
<dbReference type="AlphaFoldDB" id="A0A2P2Q9S5"/>
<evidence type="ECO:0000313" key="2">
    <source>
        <dbReference type="EMBL" id="MBX63697.1"/>
    </source>
</evidence>
<feature type="compositionally biased region" description="Polar residues" evidence="1">
    <location>
        <begin position="1"/>
        <end position="10"/>
    </location>
</feature>
<sequence length="31" mass="3465">MRLTPSNINPDSLPAHESKSRNVQIPLTFNS</sequence>
<protein>
    <submittedName>
        <fullName evidence="2">Uncharacterized protein</fullName>
    </submittedName>
</protein>
<accession>A0A2P2Q9S5</accession>
<feature type="region of interest" description="Disordered" evidence="1">
    <location>
        <begin position="1"/>
        <end position="31"/>
    </location>
</feature>
<name>A0A2P2Q9S5_RHIMU</name>